<evidence type="ECO:0008006" key="3">
    <source>
        <dbReference type="Google" id="ProtNLM"/>
    </source>
</evidence>
<organism evidence="1 2">
    <name type="scientific">Rotaria sordida</name>
    <dbReference type="NCBI Taxonomy" id="392033"/>
    <lineage>
        <taxon>Eukaryota</taxon>
        <taxon>Metazoa</taxon>
        <taxon>Spiralia</taxon>
        <taxon>Gnathifera</taxon>
        <taxon>Rotifera</taxon>
        <taxon>Eurotatoria</taxon>
        <taxon>Bdelloidea</taxon>
        <taxon>Philodinida</taxon>
        <taxon>Philodinidae</taxon>
        <taxon>Rotaria</taxon>
    </lineage>
</organism>
<dbReference type="AlphaFoldDB" id="A0A815MDB2"/>
<name>A0A815MDB2_9BILA</name>
<protein>
    <recommendedName>
        <fullName evidence="3">F-box domain-containing protein</fullName>
    </recommendedName>
</protein>
<accession>A0A815MDB2</accession>
<dbReference type="Proteomes" id="UP000663882">
    <property type="component" value="Unassembled WGS sequence"/>
</dbReference>
<gene>
    <name evidence="1" type="ORF">RFH988_LOCUS35479</name>
</gene>
<dbReference type="EMBL" id="CAJNOO010005423">
    <property type="protein sequence ID" value="CAF1417874.1"/>
    <property type="molecule type" value="Genomic_DNA"/>
</dbReference>
<evidence type="ECO:0000313" key="2">
    <source>
        <dbReference type="Proteomes" id="UP000663882"/>
    </source>
</evidence>
<sequence length="329" mass="38780">MSDRKRQKTTNNKILNTSSITKFEQLPNELILICFAYFNFYELYEIFSGLKQRFNQLIQNESNIHINLASIPSEKFLTFCFQLNQCKNYPLSIIAYGKHKLNLILEDDLFQEKFSKLKSLSLSKMYVGTIDRLIFNETTKLYQSLERLSLLDKIREDRERSFNIDRLFKNLISSKMKSLKYLKLNYFHALEKREKSLSHLETIIIGNKFFEVKSLKLSNIDAKTLSSIIFDETIKLYQNVERLSLLNAIGEENEHSDDIKHLCSHLISSKMKSLKYLNLNFKKLLPCLPKLQNLMIHAIHFDQDKYPGPNKLRIKILSHSKILYYNSIL</sequence>
<reference evidence="1" key="1">
    <citation type="submission" date="2021-02" db="EMBL/GenBank/DDBJ databases">
        <authorList>
            <person name="Nowell W R."/>
        </authorList>
    </citation>
    <scope>NUCLEOTIDE SEQUENCE</scope>
</reference>
<comment type="caution">
    <text evidence="1">The sequence shown here is derived from an EMBL/GenBank/DDBJ whole genome shotgun (WGS) entry which is preliminary data.</text>
</comment>
<proteinExistence type="predicted"/>
<evidence type="ECO:0000313" key="1">
    <source>
        <dbReference type="EMBL" id="CAF1417874.1"/>
    </source>
</evidence>